<dbReference type="Pfam" id="PF00512">
    <property type="entry name" value="HisKA"/>
    <property type="match status" value="1"/>
</dbReference>
<dbReference type="PROSITE" id="PS50110">
    <property type="entry name" value="RESPONSE_REGULATORY"/>
    <property type="match status" value="1"/>
</dbReference>
<dbReference type="FunFam" id="3.30.565.10:FF:000010">
    <property type="entry name" value="Sensor histidine kinase RcsC"/>
    <property type="match status" value="1"/>
</dbReference>
<dbReference type="SMART" id="SM00387">
    <property type="entry name" value="HATPase_c"/>
    <property type="match status" value="1"/>
</dbReference>
<evidence type="ECO:0000256" key="8">
    <source>
        <dbReference type="SAM" id="Phobius"/>
    </source>
</evidence>
<feature type="modified residue" description="4-aspartylphosphate" evidence="6">
    <location>
        <position position="615"/>
    </location>
</feature>
<dbReference type="Pfam" id="PF02518">
    <property type="entry name" value="HATPase_c"/>
    <property type="match status" value="1"/>
</dbReference>
<dbReference type="Gene3D" id="3.40.50.2300">
    <property type="match status" value="1"/>
</dbReference>
<evidence type="ECO:0000256" key="1">
    <source>
        <dbReference type="ARBA" id="ARBA00000085"/>
    </source>
</evidence>
<dbReference type="Gene3D" id="3.30.565.10">
    <property type="entry name" value="Histidine kinase-like ATPase, C-terminal domain"/>
    <property type="match status" value="1"/>
</dbReference>
<keyword evidence="7" id="KW-0175">Coiled coil</keyword>
<feature type="domain" description="Histidine kinase" evidence="9">
    <location>
        <begin position="329"/>
        <end position="547"/>
    </location>
</feature>
<keyword evidence="4" id="KW-0808">Transferase</keyword>
<dbReference type="EC" id="2.7.13.3" evidence="2"/>
<feature type="transmembrane region" description="Helical" evidence="8">
    <location>
        <begin position="12"/>
        <end position="31"/>
    </location>
</feature>
<dbReference type="KEGG" id="ffa:FFWV33_05735"/>
<dbReference type="OrthoDB" id="1046984at2"/>
<dbReference type="Proteomes" id="UP000244527">
    <property type="component" value="Chromosome"/>
</dbReference>
<accession>A0A2S1LBI9</accession>
<dbReference type="GO" id="GO:0000155">
    <property type="term" value="F:phosphorelay sensor kinase activity"/>
    <property type="evidence" value="ECO:0007669"/>
    <property type="project" value="InterPro"/>
</dbReference>
<keyword evidence="8" id="KW-0812">Transmembrane</keyword>
<dbReference type="CDD" id="cd16922">
    <property type="entry name" value="HATPase_EvgS-ArcB-TorS-like"/>
    <property type="match status" value="1"/>
</dbReference>
<dbReference type="PANTHER" id="PTHR43047">
    <property type="entry name" value="TWO-COMPONENT HISTIDINE PROTEIN KINASE"/>
    <property type="match status" value="1"/>
</dbReference>
<dbReference type="InterPro" id="IPR036641">
    <property type="entry name" value="HPT_dom_sf"/>
</dbReference>
<dbReference type="InterPro" id="IPR036890">
    <property type="entry name" value="HATPase_C_sf"/>
</dbReference>
<dbReference type="EMBL" id="CP020918">
    <property type="protein sequence ID" value="AWG21068.1"/>
    <property type="molecule type" value="Genomic_DNA"/>
</dbReference>
<dbReference type="PRINTS" id="PR00344">
    <property type="entry name" value="BCTRLSENSOR"/>
</dbReference>
<evidence type="ECO:0000256" key="4">
    <source>
        <dbReference type="ARBA" id="ARBA00022679"/>
    </source>
</evidence>
<feature type="domain" description="Response regulatory" evidence="10">
    <location>
        <begin position="567"/>
        <end position="683"/>
    </location>
</feature>
<evidence type="ECO:0000256" key="5">
    <source>
        <dbReference type="ARBA" id="ARBA00022777"/>
    </source>
</evidence>
<dbReference type="SMART" id="SM00388">
    <property type="entry name" value="HisKA"/>
    <property type="match status" value="1"/>
</dbReference>
<dbReference type="InterPro" id="IPR003661">
    <property type="entry name" value="HisK_dim/P_dom"/>
</dbReference>
<gene>
    <name evidence="11" type="ORF">FFWV33_05735</name>
</gene>
<evidence type="ECO:0000313" key="12">
    <source>
        <dbReference type="Proteomes" id="UP000244527"/>
    </source>
</evidence>
<reference evidence="11 12" key="1">
    <citation type="submission" date="2017-04" db="EMBL/GenBank/DDBJ databases">
        <title>Compelte genome sequence of WV33.</title>
        <authorList>
            <person name="Lee P.C."/>
        </authorList>
    </citation>
    <scope>NUCLEOTIDE SEQUENCE [LARGE SCALE GENOMIC DNA]</scope>
    <source>
        <strain evidence="11 12">WV33</strain>
    </source>
</reference>
<dbReference type="PROSITE" id="PS50109">
    <property type="entry name" value="HIS_KIN"/>
    <property type="match status" value="1"/>
</dbReference>
<dbReference type="InterPro" id="IPR036097">
    <property type="entry name" value="HisK_dim/P_sf"/>
</dbReference>
<dbReference type="InterPro" id="IPR011006">
    <property type="entry name" value="CheY-like_superfamily"/>
</dbReference>
<evidence type="ECO:0000313" key="11">
    <source>
        <dbReference type="EMBL" id="AWG21068.1"/>
    </source>
</evidence>
<comment type="catalytic activity">
    <reaction evidence="1">
        <text>ATP + protein L-histidine = ADP + protein N-phospho-L-histidine.</text>
        <dbReference type="EC" id="2.7.13.3"/>
    </reaction>
</comment>
<organism evidence="11 12">
    <name type="scientific">Flavobacterium faecale</name>
    <dbReference type="NCBI Taxonomy" id="1355330"/>
    <lineage>
        <taxon>Bacteria</taxon>
        <taxon>Pseudomonadati</taxon>
        <taxon>Bacteroidota</taxon>
        <taxon>Flavobacteriia</taxon>
        <taxon>Flavobacteriales</taxon>
        <taxon>Flavobacteriaceae</taxon>
        <taxon>Flavobacterium</taxon>
    </lineage>
</organism>
<keyword evidence="8" id="KW-1133">Transmembrane helix</keyword>
<dbReference type="GO" id="GO:0005886">
    <property type="term" value="C:plasma membrane"/>
    <property type="evidence" value="ECO:0007669"/>
    <property type="project" value="TreeGrafter"/>
</dbReference>
<dbReference type="InterPro" id="IPR003594">
    <property type="entry name" value="HATPase_dom"/>
</dbReference>
<dbReference type="Gene3D" id="1.10.287.130">
    <property type="match status" value="1"/>
</dbReference>
<dbReference type="Pfam" id="PF00072">
    <property type="entry name" value="Response_reg"/>
    <property type="match status" value="1"/>
</dbReference>
<dbReference type="SUPFAM" id="SSF55874">
    <property type="entry name" value="ATPase domain of HSP90 chaperone/DNA topoisomerase II/histidine kinase"/>
    <property type="match status" value="1"/>
</dbReference>
<proteinExistence type="predicted"/>
<evidence type="ECO:0000259" key="10">
    <source>
        <dbReference type="PROSITE" id="PS50110"/>
    </source>
</evidence>
<dbReference type="CDD" id="cd00082">
    <property type="entry name" value="HisKA"/>
    <property type="match status" value="1"/>
</dbReference>
<keyword evidence="3 6" id="KW-0597">Phosphoprotein</keyword>
<dbReference type="PANTHER" id="PTHR43047:SF72">
    <property type="entry name" value="OSMOSENSING HISTIDINE PROTEIN KINASE SLN1"/>
    <property type="match status" value="1"/>
</dbReference>
<dbReference type="GO" id="GO:0009927">
    <property type="term" value="F:histidine phosphotransfer kinase activity"/>
    <property type="evidence" value="ECO:0007669"/>
    <property type="project" value="TreeGrafter"/>
</dbReference>
<dbReference type="SMART" id="SM00448">
    <property type="entry name" value="REC"/>
    <property type="match status" value="1"/>
</dbReference>
<feature type="coiled-coil region" evidence="7">
    <location>
        <begin position="117"/>
        <end position="160"/>
    </location>
</feature>
<protein>
    <recommendedName>
        <fullName evidence="2">histidine kinase</fullName>
        <ecNumber evidence="2">2.7.13.3</ecNumber>
    </recommendedName>
</protein>
<dbReference type="SUPFAM" id="SSF47226">
    <property type="entry name" value="Histidine-containing phosphotransfer domain, HPT domain"/>
    <property type="match status" value="1"/>
</dbReference>
<dbReference type="RefSeq" id="WP_108740020.1">
    <property type="nucleotide sequence ID" value="NZ_CP020918.1"/>
</dbReference>
<name>A0A2S1LBI9_9FLAO</name>
<evidence type="ECO:0000256" key="3">
    <source>
        <dbReference type="ARBA" id="ARBA00022553"/>
    </source>
</evidence>
<feature type="transmembrane region" description="Helical" evidence="8">
    <location>
        <begin position="276"/>
        <end position="296"/>
    </location>
</feature>
<keyword evidence="8" id="KW-0472">Membrane</keyword>
<dbReference type="AlphaFoldDB" id="A0A2S1LBI9"/>
<evidence type="ECO:0000256" key="7">
    <source>
        <dbReference type="SAM" id="Coils"/>
    </source>
</evidence>
<dbReference type="InterPro" id="IPR001789">
    <property type="entry name" value="Sig_transdc_resp-reg_receiver"/>
</dbReference>
<keyword evidence="12" id="KW-1185">Reference proteome</keyword>
<sequence length="810" mass="91090">MGNKNSNLPLKVVLSYLVLVALVVSVGWVLYSENAFYSKIENQSASENQIVLRISKLFSNVYKTESLARKTIQSTDEADFVNYIVQTDSLQIRIDSVKKEIANPYQIKLLDSVTVLLKEKTTNIRKLKAIKNKATDDGSVNSAIKELTELESSLQKLQLHDFTKNPEKMGSYERRVLQSYVDYLNKNIPDDSTNTLTKKASDSILAASKRLLYKVKLEVEKKQQSLSKEEKNLLKNEILISEQLRKVLRVIESEMIGFSIKNNIEKDKSLKKINKIVSYAAGLGLLLTILFSILIANDFSKSQSYKKQLEAANFKTRNLLKSREQLISTVSHDLKTPLSTIVGYAELLGSSELSKKQLYYTDTIKNSSDYITRLVQDLLDFAQIEAGKIAISKEPFDLEETVWETAKNIQAVHQDKNISLEVVVDSRLSRTVVGDVFRIKQILINILGNAYKFTSEGFIRIEAAISEDGNWLLIAITDSGIGIEKGSQKLVFEEFTQANESIEKQFGGTGLGLAISKKISRLLEGDLYLKRSSEEGSCFELKLPLIFGKEIMAKPTALYVPKQQSKMIVVVDDDADLLRLTTEVLRKYYTVMPFSSAIDAIETVKNNSFDMLITDIQMPEMNGFELLEAIFKLENSLYVAQPLIAVTGRADLEDAVYQQAGFTTVVKKPLSPNFLLQTIDALFTNESLPQTKTEIRDIVEKKPLYSLASFELFLNNDRIEIQSVVESFMETTAVNMVLLENAVAAVDHKNIQSVAHKMAPMFKQMEATEIGSILNGLELNGYDEAELLTILKDLKIKVETLFTALKKSFN</sequence>
<dbReference type="InterPro" id="IPR005467">
    <property type="entry name" value="His_kinase_dom"/>
</dbReference>
<dbReference type="SUPFAM" id="SSF47384">
    <property type="entry name" value="Homodimeric domain of signal transducing histidine kinase"/>
    <property type="match status" value="1"/>
</dbReference>
<dbReference type="SUPFAM" id="SSF52172">
    <property type="entry name" value="CheY-like"/>
    <property type="match status" value="1"/>
</dbReference>
<dbReference type="InterPro" id="IPR004358">
    <property type="entry name" value="Sig_transdc_His_kin-like_C"/>
</dbReference>
<dbReference type="CDD" id="cd17546">
    <property type="entry name" value="REC_hyHK_CKI1_RcsC-like"/>
    <property type="match status" value="1"/>
</dbReference>
<evidence type="ECO:0000256" key="2">
    <source>
        <dbReference type="ARBA" id="ARBA00012438"/>
    </source>
</evidence>
<evidence type="ECO:0000259" key="9">
    <source>
        <dbReference type="PROSITE" id="PS50109"/>
    </source>
</evidence>
<keyword evidence="5 11" id="KW-0418">Kinase</keyword>
<evidence type="ECO:0000256" key="6">
    <source>
        <dbReference type="PROSITE-ProRule" id="PRU00169"/>
    </source>
</evidence>